<name>A0AAV4TPG4_9ARAC</name>
<comment type="caution">
    <text evidence="1">The sequence shown here is derived from an EMBL/GenBank/DDBJ whole genome shotgun (WGS) entry which is preliminary data.</text>
</comment>
<sequence length="100" mass="11457">MSRISTPTTELPFPFDLLEMQGFQHLFHFFIFDPEFNPVIQAKGIGGPFSNPTPFFSSVTQKTFPRELVLFNAGIARLFDNSFSINTSLRCPQTHKFRLV</sequence>
<protein>
    <submittedName>
        <fullName evidence="1">Uncharacterized protein</fullName>
    </submittedName>
</protein>
<keyword evidence="2" id="KW-1185">Reference proteome</keyword>
<evidence type="ECO:0000313" key="2">
    <source>
        <dbReference type="Proteomes" id="UP001054837"/>
    </source>
</evidence>
<gene>
    <name evidence="1" type="ORF">CDAR_105841</name>
</gene>
<reference evidence="1 2" key="1">
    <citation type="submission" date="2021-06" db="EMBL/GenBank/DDBJ databases">
        <title>Caerostris darwini draft genome.</title>
        <authorList>
            <person name="Kono N."/>
            <person name="Arakawa K."/>
        </authorList>
    </citation>
    <scope>NUCLEOTIDE SEQUENCE [LARGE SCALE GENOMIC DNA]</scope>
</reference>
<dbReference type="Proteomes" id="UP001054837">
    <property type="component" value="Unassembled WGS sequence"/>
</dbReference>
<proteinExistence type="predicted"/>
<dbReference type="EMBL" id="BPLQ01010101">
    <property type="protein sequence ID" value="GIY48360.1"/>
    <property type="molecule type" value="Genomic_DNA"/>
</dbReference>
<dbReference type="AlphaFoldDB" id="A0AAV4TPG4"/>
<accession>A0AAV4TPG4</accession>
<evidence type="ECO:0000313" key="1">
    <source>
        <dbReference type="EMBL" id="GIY48360.1"/>
    </source>
</evidence>
<organism evidence="1 2">
    <name type="scientific">Caerostris darwini</name>
    <dbReference type="NCBI Taxonomy" id="1538125"/>
    <lineage>
        <taxon>Eukaryota</taxon>
        <taxon>Metazoa</taxon>
        <taxon>Ecdysozoa</taxon>
        <taxon>Arthropoda</taxon>
        <taxon>Chelicerata</taxon>
        <taxon>Arachnida</taxon>
        <taxon>Araneae</taxon>
        <taxon>Araneomorphae</taxon>
        <taxon>Entelegynae</taxon>
        <taxon>Araneoidea</taxon>
        <taxon>Araneidae</taxon>
        <taxon>Caerostris</taxon>
    </lineage>
</organism>